<keyword evidence="3 5" id="KW-1015">Disulfide bond</keyword>
<dbReference type="Pfam" id="PF00068">
    <property type="entry name" value="Phospholip_A2_1"/>
    <property type="match status" value="1"/>
</dbReference>
<dbReference type="InterPro" id="IPR001211">
    <property type="entry name" value="PLA2"/>
</dbReference>
<protein>
    <recommendedName>
        <fullName evidence="7">Phospholipase A2</fullName>
        <ecNumber evidence="7">3.1.1.4</ecNumber>
    </recommendedName>
</protein>
<evidence type="ECO:0000256" key="7">
    <source>
        <dbReference type="RuleBase" id="RU361236"/>
    </source>
</evidence>
<dbReference type="InterPro" id="IPR033113">
    <property type="entry name" value="PLA2_histidine"/>
</dbReference>
<dbReference type="EC" id="3.1.1.4" evidence="7"/>
<evidence type="ECO:0000259" key="8">
    <source>
        <dbReference type="SMART" id="SM00085"/>
    </source>
</evidence>
<dbReference type="AlphaFoldDB" id="A0A3Q1AV66"/>
<dbReference type="Proteomes" id="UP001501940">
    <property type="component" value="Chromosome 6"/>
</dbReference>
<keyword evidence="7" id="KW-0378">Hydrolase</keyword>
<sequence length="137" mass="15257">MLVSAGLCWSVLDYAGQCWTLLVSAGLCWSVLDYGGQCWTMLVSAGLCWPVLDYADYGCYCRLGGSGTPVDGLDSCCQVHDRCYSEALQHEDCWPILDNPYTEMYSYSCDKASKTVTCLSESPYFFHKNKKSVSCIF</sequence>
<reference evidence="9" key="2">
    <citation type="submission" date="2025-08" db="UniProtKB">
        <authorList>
            <consortium name="Ensembl"/>
        </authorList>
    </citation>
    <scope>IDENTIFICATION</scope>
</reference>
<dbReference type="GeneTree" id="ENSGT00940000154885"/>
<evidence type="ECO:0000256" key="3">
    <source>
        <dbReference type="ARBA" id="ARBA00023157"/>
    </source>
</evidence>
<keyword evidence="2 7" id="KW-0964">Secreted</keyword>
<keyword evidence="4" id="KW-0479">Metal-binding</keyword>
<keyword evidence="4 7" id="KW-0106">Calcium</keyword>
<comment type="cofactor">
    <cofactor evidence="4">
        <name>Ca(2+)</name>
        <dbReference type="ChEBI" id="CHEBI:29108"/>
    </cofactor>
    <text evidence="4">Binds 1 Ca(2+) ion per subunit.</text>
</comment>
<evidence type="ECO:0000313" key="9">
    <source>
        <dbReference type="Ensembl" id="ENSAOCP00000005402.2"/>
    </source>
</evidence>
<feature type="binding site" evidence="4">
    <location>
        <position position="60"/>
    </location>
    <ligand>
        <name>Ca(2+)</name>
        <dbReference type="ChEBI" id="CHEBI:29108"/>
    </ligand>
</feature>
<keyword evidence="7" id="KW-0443">Lipid metabolism</keyword>
<dbReference type="PANTHER" id="PTHR11716:SF94">
    <property type="entry name" value="PHOSPHOLIPASE A2"/>
    <property type="match status" value="1"/>
</dbReference>
<dbReference type="GO" id="GO:0005543">
    <property type="term" value="F:phospholipid binding"/>
    <property type="evidence" value="ECO:0007669"/>
    <property type="project" value="TreeGrafter"/>
</dbReference>
<comment type="subcellular location">
    <subcellularLocation>
        <location evidence="1 7">Secreted</location>
    </subcellularLocation>
</comment>
<reference evidence="9" key="3">
    <citation type="submission" date="2025-09" db="UniProtKB">
        <authorList>
            <consortium name="Ensembl"/>
        </authorList>
    </citation>
    <scope>IDENTIFICATION</scope>
</reference>
<dbReference type="PRINTS" id="PR00389">
    <property type="entry name" value="PHPHLIPASEA2"/>
</dbReference>
<dbReference type="Gene3D" id="1.20.90.10">
    <property type="entry name" value="Phospholipase A2 domain"/>
    <property type="match status" value="1"/>
</dbReference>
<dbReference type="InterPro" id="IPR016090">
    <property type="entry name" value="PLA2-like_dom"/>
</dbReference>
<dbReference type="Ensembl" id="ENSAOCT00000006367.2">
    <property type="protein sequence ID" value="ENSAOCP00000005402.2"/>
    <property type="gene ID" value="ENSAOCG00000008921.2"/>
</dbReference>
<reference evidence="9 10" key="1">
    <citation type="submission" date="2022-01" db="EMBL/GenBank/DDBJ databases">
        <title>A chromosome-scale genome assembly of the false clownfish, Amphiprion ocellaris.</title>
        <authorList>
            <person name="Ryu T."/>
        </authorList>
    </citation>
    <scope>NUCLEOTIDE SEQUENCE [LARGE SCALE GENOMIC DNA]</scope>
</reference>
<dbReference type="GO" id="GO:0005576">
    <property type="term" value="C:extracellular region"/>
    <property type="evidence" value="ECO:0007669"/>
    <property type="project" value="UniProtKB-SubCell"/>
</dbReference>
<dbReference type="STRING" id="80972.ENSAOCP00000005402"/>
<dbReference type="PANTHER" id="PTHR11716">
    <property type="entry name" value="PHOSPHOLIPASE A2 FAMILY MEMBER"/>
    <property type="match status" value="1"/>
</dbReference>
<dbReference type="InterPro" id="IPR036444">
    <property type="entry name" value="PLipase_A2_dom_sf"/>
</dbReference>
<dbReference type="PROSITE" id="PS00118">
    <property type="entry name" value="PA2_HIS"/>
    <property type="match status" value="1"/>
</dbReference>
<dbReference type="SMART" id="SM00085">
    <property type="entry name" value="PA2c"/>
    <property type="match status" value="1"/>
</dbReference>
<proteinExistence type="inferred from homology"/>
<keyword evidence="10" id="KW-1185">Reference proteome</keyword>
<dbReference type="GO" id="GO:0050482">
    <property type="term" value="P:arachidonate secretion"/>
    <property type="evidence" value="ECO:0007669"/>
    <property type="project" value="InterPro"/>
</dbReference>
<dbReference type="GO" id="GO:0047498">
    <property type="term" value="F:calcium-dependent phospholipase A2 activity"/>
    <property type="evidence" value="ECO:0007669"/>
    <property type="project" value="TreeGrafter"/>
</dbReference>
<evidence type="ECO:0000256" key="2">
    <source>
        <dbReference type="ARBA" id="ARBA00022525"/>
    </source>
</evidence>
<evidence type="ECO:0000256" key="4">
    <source>
        <dbReference type="PIRSR" id="PIRSR601211-2"/>
    </source>
</evidence>
<evidence type="ECO:0000256" key="6">
    <source>
        <dbReference type="RuleBase" id="RU003654"/>
    </source>
</evidence>
<dbReference type="GO" id="GO:0016042">
    <property type="term" value="P:lipid catabolic process"/>
    <property type="evidence" value="ECO:0007669"/>
    <property type="project" value="InterPro"/>
</dbReference>
<comment type="catalytic activity">
    <reaction evidence="7">
        <text>a 1,2-diacyl-sn-glycero-3-phosphocholine + H2O = a 1-acyl-sn-glycero-3-phosphocholine + a fatty acid + H(+)</text>
        <dbReference type="Rhea" id="RHEA:15801"/>
        <dbReference type="ChEBI" id="CHEBI:15377"/>
        <dbReference type="ChEBI" id="CHEBI:15378"/>
        <dbReference type="ChEBI" id="CHEBI:28868"/>
        <dbReference type="ChEBI" id="CHEBI:57643"/>
        <dbReference type="ChEBI" id="CHEBI:58168"/>
        <dbReference type="EC" id="3.1.1.4"/>
    </reaction>
</comment>
<feature type="domain" description="Phospholipase A2-like central" evidence="8">
    <location>
        <begin position="37"/>
        <end position="136"/>
    </location>
</feature>
<feature type="binding site" evidence="4">
    <location>
        <position position="64"/>
    </location>
    <ligand>
        <name>Ca(2+)</name>
        <dbReference type="ChEBI" id="CHEBI:29108"/>
    </ligand>
</feature>
<accession>A0A3Q1AV66</accession>
<feature type="binding site" evidence="4">
    <location>
        <position position="81"/>
    </location>
    <ligand>
        <name>Ca(2+)</name>
        <dbReference type="ChEBI" id="CHEBI:29108"/>
    </ligand>
</feature>
<comment type="similarity">
    <text evidence="6">Belongs to the phospholipase A2 family.</text>
</comment>
<evidence type="ECO:0000256" key="1">
    <source>
        <dbReference type="ARBA" id="ARBA00004613"/>
    </source>
</evidence>
<dbReference type="GO" id="GO:0006644">
    <property type="term" value="P:phospholipid metabolic process"/>
    <property type="evidence" value="ECO:0007669"/>
    <property type="project" value="InterPro"/>
</dbReference>
<organism evidence="9 10">
    <name type="scientific">Amphiprion ocellaris</name>
    <name type="common">Clown anemonefish</name>
    <dbReference type="NCBI Taxonomy" id="80972"/>
    <lineage>
        <taxon>Eukaryota</taxon>
        <taxon>Metazoa</taxon>
        <taxon>Chordata</taxon>
        <taxon>Craniata</taxon>
        <taxon>Vertebrata</taxon>
        <taxon>Euteleostomi</taxon>
        <taxon>Actinopterygii</taxon>
        <taxon>Neopterygii</taxon>
        <taxon>Teleostei</taxon>
        <taxon>Neoteleostei</taxon>
        <taxon>Acanthomorphata</taxon>
        <taxon>Ovalentaria</taxon>
        <taxon>Pomacentridae</taxon>
        <taxon>Amphiprion</taxon>
    </lineage>
</organism>
<evidence type="ECO:0000256" key="5">
    <source>
        <dbReference type="PIRSR" id="PIRSR601211-3"/>
    </source>
</evidence>
<name>A0A3Q1AV66_AMPOC</name>
<dbReference type="SUPFAM" id="SSF48619">
    <property type="entry name" value="Phospholipase A2, PLA2"/>
    <property type="match status" value="1"/>
</dbReference>
<evidence type="ECO:0000313" key="10">
    <source>
        <dbReference type="Proteomes" id="UP001501940"/>
    </source>
</evidence>
<dbReference type="GO" id="GO:0005509">
    <property type="term" value="F:calcium ion binding"/>
    <property type="evidence" value="ECO:0007669"/>
    <property type="project" value="InterPro"/>
</dbReference>
<feature type="disulfide bond" evidence="5">
    <location>
        <begin position="61"/>
        <end position="77"/>
    </location>
</feature>